<proteinExistence type="predicted"/>
<feature type="domain" description="NADP-dependent oxidoreductase" evidence="1">
    <location>
        <begin position="16"/>
        <end position="258"/>
    </location>
</feature>
<evidence type="ECO:0000313" key="2">
    <source>
        <dbReference type="EMBL" id="KEP51261.1"/>
    </source>
</evidence>
<comment type="caution">
    <text evidence="2">The sequence shown here is derived from an EMBL/GenBank/DDBJ whole genome shotgun (WGS) entry which is preliminary data.</text>
</comment>
<dbReference type="GO" id="GO:0016491">
    <property type="term" value="F:oxidoreductase activity"/>
    <property type="evidence" value="ECO:0007669"/>
    <property type="project" value="InterPro"/>
</dbReference>
<dbReference type="Gene3D" id="3.20.20.100">
    <property type="entry name" value="NADP-dependent oxidoreductase domain"/>
    <property type="match status" value="1"/>
</dbReference>
<sequence length="273" mass="30827">MALLHLPKIIYGTAWKKDPTKALVTQAILQGFRGIDTACQPKHYREDLVGEALAEMYEQNRVSREDIFIQTKYTPIGGHDRSQPIPYDPSAPIPTQIRTSFQKSLSNLRTTWLDSYLLHSPLDTPARTKEAWGTLCDLRNEGLVRRIGVSNTYDVQTLELLQSIGKVDVVQNRWYEGNAWDVHVYKYCLDHGIVYESFWTLTGSPSLLRHPIITNIAKSKQATSAQVVYRFAQSLGIIPLAGSTNEQHMKDGLESENLDIGKHLDELKGLIGH</sequence>
<dbReference type="PANTHER" id="PTHR43827">
    <property type="entry name" value="2,5-DIKETO-D-GLUCONIC ACID REDUCTASE"/>
    <property type="match status" value="1"/>
</dbReference>
<dbReference type="STRING" id="1423351.A0A074RW19"/>
<dbReference type="EMBL" id="AZST01000181">
    <property type="protein sequence ID" value="KEP51261.1"/>
    <property type="molecule type" value="Genomic_DNA"/>
</dbReference>
<dbReference type="AlphaFoldDB" id="A0A074RW19"/>
<dbReference type="PRINTS" id="PR00069">
    <property type="entry name" value="ALDKETRDTASE"/>
</dbReference>
<dbReference type="Pfam" id="PF00248">
    <property type="entry name" value="Aldo_ket_red"/>
    <property type="match status" value="1"/>
</dbReference>
<name>A0A074RW19_9AGAM</name>
<reference evidence="2 3" key="1">
    <citation type="submission" date="2013-12" db="EMBL/GenBank/DDBJ databases">
        <authorList>
            <person name="Cubeta M."/>
            <person name="Pakala S."/>
            <person name="Fedorova N."/>
            <person name="Thomas E."/>
            <person name="Dean R."/>
            <person name="Jabaji S."/>
            <person name="Neate S."/>
            <person name="Toda T."/>
            <person name="Tavantzis S."/>
            <person name="Vilgalys R."/>
            <person name="Bharathan N."/>
            <person name="Pakala S."/>
            <person name="Losada L.S."/>
            <person name="Zafar N."/>
            <person name="Nierman W."/>
        </authorList>
    </citation>
    <scope>NUCLEOTIDE SEQUENCE [LARGE SCALE GENOMIC DNA]</scope>
    <source>
        <strain evidence="2 3">123E</strain>
    </source>
</reference>
<evidence type="ECO:0000313" key="3">
    <source>
        <dbReference type="Proteomes" id="UP000027456"/>
    </source>
</evidence>
<keyword evidence="3" id="KW-1185">Reference proteome</keyword>
<dbReference type="OrthoDB" id="5357513at2759"/>
<evidence type="ECO:0000259" key="1">
    <source>
        <dbReference type="Pfam" id="PF00248"/>
    </source>
</evidence>
<dbReference type="HOGENOM" id="CLU_023205_10_1_1"/>
<protein>
    <submittedName>
        <fullName evidence="2">Aldo/keto reductase family containing protein</fullName>
    </submittedName>
</protein>
<dbReference type="InterPro" id="IPR036812">
    <property type="entry name" value="NAD(P)_OxRdtase_dom_sf"/>
</dbReference>
<dbReference type="CDD" id="cd19071">
    <property type="entry name" value="AKR_AKR1-5-like"/>
    <property type="match status" value="1"/>
</dbReference>
<dbReference type="Proteomes" id="UP000027456">
    <property type="component" value="Unassembled WGS sequence"/>
</dbReference>
<dbReference type="PANTHER" id="PTHR43827:SF8">
    <property type="entry name" value="ALDO_KETO REDUCTASE FAMILY PROTEIN"/>
    <property type="match status" value="1"/>
</dbReference>
<gene>
    <name evidence="2" type="ORF">V565_064570</name>
</gene>
<dbReference type="InterPro" id="IPR023210">
    <property type="entry name" value="NADP_OxRdtase_dom"/>
</dbReference>
<accession>A0A074RW19</accession>
<dbReference type="SUPFAM" id="SSF51430">
    <property type="entry name" value="NAD(P)-linked oxidoreductase"/>
    <property type="match status" value="1"/>
</dbReference>
<organism evidence="2 3">
    <name type="scientific">Rhizoctonia solani 123E</name>
    <dbReference type="NCBI Taxonomy" id="1423351"/>
    <lineage>
        <taxon>Eukaryota</taxon>
        <taxon>Fungi</taxon>
        <taxon>Dikarya</taxon>
        <taxon>Basidiomycota</taxon>
        <taxon>Agaricomycotina</taxon>
        <taxon>Agaricomycetes</taxon>
        <taxon>Cantharellales</taxon>
        <taxon>Ceratobasidiaceae</taxon>
        <taxon>Rhizoctonia</taxon>
    </lineage>
</organism>
<dbReference type="InterPro" id="IPR020471">
    <property type="entry name" value="AKR"/>
</dbReference>